<dbReference type="EMBL" id="CCSE01000001">
    <property type="protein sequence ID" value="CEA01086.1"/>
    <property type="molecule type" value="Genomic_DNA"/>
</dbReference>
<dbReference type="RefSeq" id="WP_035809475.1">
    <property type="nucleotide sequence ID" value="NZ_CCSE01000001.1"/>
</dbReference>
<dbReference type="OrthoDB" id="2352283at2"/>
<proteinExistence type="predicted"/>
<dbReference type="STRING" id="1461582.BN1048_01230"/>
<reference evidence="1 2" key="1">
    <citation type="submission" date="2014-07" db="EMBL/GenBank/DDBJ databases">
        <authorList>
            <person name="Urmite Genomes Urmite Genomes"/>
        </authorList>
    </citation>
    <scope>NUCLEOTIDE SEQUENCE [LARGE SCALE GENOMIC DNA]</scope>
    <source>
        <strain evidence="1 2">13MG44_air</strain>
    </source>
</reference>
<evidence type="ECO:0000313" key="1">
    <source>
        <dbReference type="EMBL" id="CEA01086.1"/>
    </source>
</evidence>
<protein>
    <submittedName>
        <fullName evidence="1">Signal transduction protein TRAP</fullName>
    </submittedName>
</protein>
<dbReference type="Proteomes" id="UP000044136">
    <property type="component" value="Unassembled WGS sequence"/>
</dbReference>
<dbReference type="HOGENOM" id="CLU_1501565_0_0_9"/>
<accession>A0A078M8S0</accession>
<evidence type="ECO:0000313" key="2">
    <source>
        <dbReference type="Proteomes" id="UP000044136"/>
    </source>
</evidence>
<keyword evidence="2" id="KW-1185">Reference proteome</keyword>
<dbReference type="eggNOG" id="COG2329">
    <property type="taxonomic scope" value="Bacteria"/>
</dbReference>
<dbReference type="Gene3D" id="3.30.70.100">
    <property type="match status" value="1"/>
</dbReference>
<sequence length="179" mass="20620">MYLHATTGTIDFMTSLQEKNPHVSISARGPEAILYYEDNNEKSIFSTNMTYEVLNEQGSLDEELPLSMYYIPAAGDGTHSLRGHLSDLAEKLRTVNGVVSYRVGINTRDENYLVLIKWADMSIYNDFKHTDVYEKYLTSESLKSFRNEESLFGDFLSSKLYYNIEDNEYTDEEKEELGD</sequence>
<organism evidence="1 2">
    <name type="scientific">Jeotgalicoccus saudimassiliensis</name>
    <dbReference type="NCBI Taxonomy" id="1461582"/>
    <lineage>
        <taxon>Bacteria</taxon>
        <taxon>Bacillati</taxon>
        <taxon>Bacillota</taxon>
        <taxon>Bacilli</taxon>
        <taxon>Bacillales</taxon>
        <taxon>Staphylococcaceae</taxon>
        <taxon>Jeotgalicoccus</taxon>
    </lineage>
</organism>
<name>A0A078M8S0_9STAP</name>
<dbReference type="AlphaFoldDB" id="A0A078M8S0"/>
<gene>
    <name evidence="1" type="primary">traP</name>
    <name evidence="1" type="ORF">BN1048_01230</name>
</gene>